<evidence type="ECO:0000256" key="1">
    <source>
        <dbReference type="SAM" id="MobiDB-lite"/>
    </source>
</evidence>
<accession>A0ABR1P838</accession>
<organism evidence="2 3">
    <name type="scientific">Diaporthe eres</name>
    <name type="common">Phomopsis oblonga</name>
    <dbReference type="NCBI Taxonomy" id="83184"/>
    <lineage>
        <taxon>Eukaryota</taxon>
        <taxon>Fungi</taxon>
        <taxon>Dikarya</taxon>
        <taxon>Ascomycota</taxon>
        <taxon>Pezizomycotina</taxon>
        <taxon>Sordariomycetes</taxon>
        <taxon>Sordariomycetidae</taxon>
        <taxon>Diaporthales</taxon>
        <taxon>Diaporthaceae</taxon>
        <taxon>Diaporthe</taxon>
        <taxon>Diaporthe eres species complex</taxon>
    </lineage>
</organism>
<evidence type="ECO:0000313" key="2">
    <source>
        <dbReference type="EMBL" id="KAK7728785.1"/>
    </source>
</evidence>
<comment type="caution">
    <text evidence="2">The sequence shown here is derived from an EMBL/GenBank/DDBJ whole genome shotgun (WGS) entry which is preliminary data.</text>
</comment>
<keyword evidence="3" id="KW-1185">Reference proteome</keyword>
<proteinExistence type="predicted"/>
<name>A0ABR1P838_DIAER</name>
<gene>
    <name evidence="2" type="ORF">SLS63_006393</name>
</gene>
<reference evidence="2 3" key="1">
    <citation type="submission" date="2024-02" db="EMBL/GenBank/DDBJ databases">
        <title>De novo assembly and annotation of 12 fungi associated with fruit tree decline syndrome in Ontario, Canada.</title>
        <authorList>
            <person name="Sulman M."/>
            <person name="Ellouze W."/>
            <person name="Ilyukhin E."/>
        </authorList>
    </citation>
    <scope>NUCLEOTIDE SEQUENCE [LARGE SCALE GENOMIC DNA]</scope>
    <source>
        <strain evidence="2 3">M169</strain>
    </source>
</reference>
<dbReference type="EMBL" id="JAKNSF020000031">
    <property type="protein sequence ID" value="KAK7728785.1"/>
    <property type="molecule type" value="Genomic_DNA"/>
</dbReference>
<feature type="region of interest" description="Disordered" evidence="1">
    <location>
        <begin position="223"/>
        <end position="260"/>
    </location>
</feature>
<protein>
    <submittedName>
        <fullName evidence="2">Uncharacterized protein</fullName>
    </submittedName>
</protein>
<sequence>MDVQPDDNSGDGEPYIKFRDVDWTGPVVVPGPLLHGYVDPYGSDTDTVDHRLEQYVVDSPVEPSSVCLIRTNSTIGQGISEGRIRDSLELPKYMPPNPLGVRRASQAGSTAAAAAAEAAAAAPAAQPAGGQGEEPTKMATDVFSFRVPAASMLRGDGPRRREGLPSYALNVVQPYPNPSGLKKKRAAPVVLGALPERLLKRPKEEGPVVVSNNPDGSVITTIQVQDDESKKAGGDANKPGDGGSAAKKAPAGEEAPRRWRPVQVLFARRARWDKARGGKEPAPVPKGKALEAVEIGESARGKPDVVAGYKSQEGRDGEQTGDGAANAVRKARKAVVRYLKVTV</sequence>
<feature type="region of interest" description="Disordered" evidence="1">
    <location>
        <begin position="303"/>
        <end position="325"/>
    </location>
</feature>
<dbReference type="Proteomes" id="UP001430848">
    <property type="component" value="Unassembled WGS sequence"/>
</dbReference>
<evidence type="ECO:0000313" key="3">
    <source>
        <dbReference type="Proteomes" id="UP001430848"/>
    </source>
</evidence>